<comment type="caution">
    <text evidence="2">The sequence shown here is derived from an EMBL/GenBank/DDBJ whole genome shotgun (WGS) entry which is preliminary data.</text>
</comment>
<keyword evidence="3" id="KW-1185">Reference proteome</keyword>
<protein>
    <recommendedName>
        <fullName evidence="1">Butirosin biosynthesis protein H N-terminal domain-containing protein</fullName>
    </recommendedName>
</protein>
<proteinExistence type="predicted"/>
<evidence type="ECO:0000313" key="3">
    <source>
        <dbReference type="Proteomes" id="UP000697802"/>
    </source>
</evidence>
<gene>
    <name evidence="2" type="ORF">C5471_17160</name>
</gene>
<organism evidence="2 3">
    <name type="scientific">Photorhabdus tasmaniensis</name>
    <dbReference type="NCBI Taxonomy" id="1004159"/>
    <lineage>
        <taxon>Bacteria</taxon>
        <taxon>Pseudomonadati</taxon>
        <taxon>Pseudomonadota</taxon>
        <taxon>Gammaproteobacteria</taxon>
        <taxon>Enterobacterales</taxon>
        <taxon>Morganellaceae</taxon>
        <taxon>Photorhabdus</taxon>
    </lineage>
</organism>
<dbReference type="RefSeq" id="WP_133816443.1">
    <property type="nucleotide sequence ID" value="NZ_CAWPIF010000041.1"/>
</dbReference>
<dbReference type="Pfam" id="PF14399">
    <property type="entry name" value="BtrH_N"/>
    <property type="match status" value="1"/>
</dbReference>
<feature type="domain" description="Butirosin biosynthesis protein H N-terminal" evidence="1">
    <location>
        <begin position="64"/>
        <end position="140"/>
    </location>
</feature>
<dbReference type="InterPro" id="IPR026935">
    <property type="entry name" value="BtrH_N"/>
</dbReference>
<evidence type="ECO:0000259" key="1">
    <source>
        <dbReference type="Pfam" id="PF14399"/>
    </source>
</evidence>
<dbReference type="Proteomes" id="UP000697802">
    <property type="component" value="Unassembled WGS sequence"/>
</dbReference>
<accession>A0ABX0GJE9</accession>
<sequence length="498" mass="57251">MERCKITRIADHKDDFSWAEISCFYRPFNICLASYQDFLNTVPILYQLHMIDRYYYDVTESDDFVNLLCCHGFDVSSEEVNEKDLDSYLYTQIDKGKIAIIPFDSSLLHYTTNYKVKFSPHYLLVKGYNRDTGIFYITDCMQNEGSTEYKHFTIPNDTLVRGYAKFFSYFMGCKISCFSINVSNKMLSINVVNTVYKVVSRLLKYGNGVSGLFELLEKKYSCAMSMADKNYFLNEIVRVSHSFAVLAKSLCVLAGIPYSQAELSNKFVESGKKLAEEILNAGEKGSVKDLISDIFAEVNQSIEDFYHSWVFLIECNPPERYQRENEQTDFFLQRRNTSSSYEEGRAWLSIDGSKIYQKWLYQDNAPQLIATNLPSNFIFNATIEQYISANTDSTFTGFFFESGNVGLQFGLSGGYIQLRDNSVLGRDIVWRYYVGNSTVGSITTVKQNDTFTFSFYLDGREIDLKHHFPSELDSAGIMLRSWEASQAEVLFSNIELIQ</sequence>
<name>A0ABX0GJE9_9GAMM</name>
<dbReference type="EMBL" id="PUJU01000041">
    <property type="protein sequence ID" value="NHB89328.1"/>
    <property type="molecule type" value="Genomic_DNA"/>
</dbReference>
<reference evidence="2 3" key="1">
    <citation type="submission" date="2018-02" db="EMBL/GenBank/DDBJ databases">
        <authorList>
            <person name="Machado R.A."/>
        </authorList>
    </citation>
    <scope>NUCLEOTIDE SEQUENCE [LARGE SCALE GENOMIC DNA]</scope>
    <source>
        <strain evidence="2 3">T327</strain>
    </source>
</reference>
<evidence type="ECO:0000313" key="2">
    <source>
        <dbReference type="EMBL" id="NHB89328.1"/>
    </source>
</evidence>